<evidence type="ECO:0000256" key="3">
    <source>
        <dbReference type="ARBA" id="ARBA00023004"/>
    </source>
</evidence>
<dbReference type="InterPro" id="IPR001199">
    <property type="entry name" value="Cyt_B5-like_heme/steroid-bd"/>
</dbReference>
<feature type="transmembrane region" description="Helical" evidence="6">
    <location>
        <begin position="307"/>
        <end position="326"/>
    </location>
</feature>
<dbReference type="AlphaFoldDB" id="A0A7R8USG8"/>
<comment type="caution">
    <text evidence="6">Lacks conserved residue(s) required for the propagation of feature annotation.</text>
</comment>
<feature type="domain" description="Cytochrome b5 heme-binding" evidence="8">
    <location>
        <begin position="33"/>
        <end position="99"/>
    </location>
</feature>
<dbReference type="SUPFAM" id="SSF55856">
    <property type="entry name" value="Cytochrome b5-like heme/steroid binding domain"/>
    <property type="match status" value="1"/>
</dbReference>
<accession>A0A7R8USG8</accession>
<gene>
    <name evidence="9" type="ORF">HERILL_LOCUS8710</name>
</gene>
<organism evidence="9 10">
    <name type="scientific">Hermetia illucens</name>
    <name type="common">Black soldier fly</name>
    <dbReference type="NCBI Taxonomy" id="343691"/>
    <lineage>
        <taxon>Eukaryota</taxon>
        <taxon>Metazoa</taxon>
        <taxon>Ecdysozoa</taxon>
        <taxon>Arthropoda</taxon>
        <taxon>Hexapoda</taxon>
        <taxon>Insecta</taxon>
        <taxon>Pterygota</taxon>
        <taxon>Neoptera</taxon>
        <taxon>Endopterygota</taxon>
        <taxon>Diptera</taxon>
        <taxon>Brachycera</taxon>
        <taxon>Stratiomyomorpha</taxon>
        <taxon>Stratiomyidae</taxon>
        <taxon>Hermetiinae</taxon>
        <taxon>Hermetia</taxon>
    </lineage>
</organism>
<evidence type="ECO:0000259" key="8">
    <source>
        <dbReference type="PROSITE" id="PS50255"/>
    </source>
</evidence>
<dbReference type="Gene3D" id="3.10.120.10">
    <property type="entry name" value="Cytochrome b5-like heme/steroid binding domain"/>
    <property type="match status" value="1"/>
</dbReference>
<dbReference type="PROSITE" id="PS50255">
    <property type="entry name" value="CYTOCHROME_B5_2"/>
    <property type="match status" value="1"/>
</dbReference>
<evidence type="ECO:0000256" key="1">
    <source>
        <dbReference type="ARBA" id="ARBA00022617"/>
    </source>
</evidence>
<dbReference type="Pfam" id="PF00173">
    <property type="entry name" value="Cyt-b5"/>
    <property type="match status" value="1"/>
</dbReference>
<dbReference type="GO" id="GO:0006629">
    <property type="term" value="P:lipid metabolic process"/>
    <property type="evidence" value="ECO:0007669"/>
    <property type="project" value="InterPro"/>
</dbReference>
<dbReference type="Pfam" id="PF00487">
    <property type="entry name" value="FA_desaturase"/>
    <property type="match status" value="1"/>
</dbReference>
<keyword evidence="3 6" id="KW-0408">Iron</keyword>
<keyword evidence="1 6" id="KW-0349">Heme</keyword>
<dbReference type="GO" id="GO:0020037">
    <property type="term" value="F:heme binding"/>
    <property type="evidence" value="ECO:0007669"/>
    <property type="project" value="UniProtKB-UniRule"/>
</dbReference>
<feature type="transmembrane region" description="Helical" evidence="6">
    <location>
        <begin position="164"/>
        <end position="182"/>
    </location>
</feature>
<dbReference type="InterPro" id="IPR005804">
    <property type="entry name" value="FA_desaturase_dom"/>
</dbReference>
<dbReference type="InterPro" id="IPR036400">
    <property type="entry name" value="Cyt_B5-like_heme/steroid_sf"/>
</dbReference>
<dbReference type="InterPro" id="IPR053100">
    <property type="entry name" value="Cytochrome_b5-related"/>
</dbReference>
<evidence type="ECO:0000256" key="2">
    <source>
        <dbReference type="ARBA" id="ARBA00022723"/>
    </source>
</evidence>
<evidence type="ECO:0000313" key="10">
    <source>
        <dbReference type="Proteomes" id="UP000594454"/>
    </source>
</evidence>
<feature type="transmembrane region" description="Helical" evidence="6">
    <location>
        <begin position="283"/>
        <end position="300"/>
    </location>
</feature>
<name>A0A7R8USG8_HERIL</name>
<comment type="similarity">
    <text evidence="6">Belongs to the cytochrome b5 family.</text>
</comment>
<keyword evidence="6" id="KW-1133">Transmembrane helix</keyword>
<keyword evidence="2 6" id="KW-0479">Metal-binding</keyword>
<keyword evidence="6" id="KW-0812">Transmembrane</keyword>
<proteinExistence type="inferred from homology"/>
<dbReference type="OMA" id="HNYFHRA"/>
<dbReference type="OrthoDB" id="260519at2759"/>
<keyword evidence="10" id="KW-1185">Reference proteome</keyword>
<evidence type="ECO:0000256" key="6">
    <source>
        <dbReference type="RuleBase" id="RU362121"/>
    </source>
</evidence>
<dbReference type="EMBL" id="LR899011">
    <property type="protein sequence ID" value="CAD7085895.1"/>
    <property type="molecule type" value="Genomic_DNA"/>
</dbReference>
<dbReference type="PANTHER" id="PTHR16740:SF1">
    <property type="entry name" value="CYTOCHROME B5-RELATED PROTEIN-RELATED"/>
    <property type="match status" value="1"/>
</dbReference>
<dbReference type="PROSITE" id="PS00191">
    <property type="entry name" value="CYTOCHROME_B5_1"/>
    <property type="match status" value="1"/>
</dbReference>
<dbReference type="InterPro" id="IPR018506">
    <property type="entry name" value="Cyt_B5_heme-BS"/>
</dbReference>
<dbReference type="FunFam" id="3.10.120.10:FF:000020">
    <property type="entry name" value="Cytochrome b5-related protein"/>
    <property type="match status" value="1"/>
</dbReference>
<evidence type="ECO:0000313" key="9">
    <source>
        <dbReference type="EMBL" id="CAD7085895.1"/>
    </source>
</evidence>
<dbReference type="SMART" id="SM01117">
    <property type="entry name" value="Cyt-b5"/>
    <property type="match status" value="1"/>
</dbReference>
<feature type="transmembrane region" description="Helical" evidence="6">
    <location>
        <begin position="245"/>
        <end position="263"/>
    </location>
</feature>
<dbReference type="PANTHER" id="PTHR16740">
    <property type="entry name" value="CYTOCHROME B5-RELATED PROTEIN-RELATED"/>
    <property type="match status" value="1"/>
</dbReference>
<evidence type="ECO:0000256" key="7">
    <source>
        <dbReference type="SAM" id="MobiDB-lite"/>
    </source>
</evidence>
<sequence>MGEKWKQSIISNKYPTNRDVPLKSAQSWLDGRREDDNAEGLWRIHDSLYDFSDFIQRHPGGPDWLKLTKGIDITELFEAHHISEYPEKMIEKYKVRDTEKPRNITLTIKEDGFYRTLKRRVRTKLATIDSKELYQKLDNIHNSLLAASYLLCIMSAYYQSTFLALIAGLLVNWTVIIAHNYFHRKDNWRMYTFNISMMSYREWRISHAMSHHMYANSYHDLELSLFEPFLCWIPSPDLKNFVTRYLSWIYSPIIYAVIPILQFVKRSVLSVILGTKQLYWDDIIPFTIPLAMYFTVNIPLLTILKIWLTMLLSCGFAFGLIGLTAAHHHPEIVHDGDAMRDNRDWGLYQIDTIIDRRDLKGSQLLVLTHFGEHILHHLFPTLDHGVLPELYPVLYETMADFEGELRECSWIHHIIGQFRQLARITPNPCPPGHQKRKGNKQKFISAH</sequence>
<reference evidence="9 10" key="1">
    <citation type="submission" date="2020-11" db="EMBL/GenBank/DDBJ databases">
        <authorList>
            <person name="Wallbank WR R."/>
            <person name="Pardo Diaz C."/>
            <person name="Kozak K."/>
            <person name="Martin S."/>
            <person name="Jiggins C."/>
            <person name="Moest M."/>
            <person name="Warren A I."/>
            <person name="Generalovic N T."/>
            <person name="Byers J.R.P. K."/>
            <person name="Montejo-Kovacevich G."/>
            <person name="Yen C E."/>
        </authorList>
    </citation>
    <scope>NUCLEOTIDE SEQUENCE [LARGE SCALE GENOMIC DNA]</scope>
</reference>
<dbReference type="InParanoid" id="A0A7R8USG8"/>
<dbReference type="FunCoup" id="A0A7R8USG8">
    <property type="interactions" value="512"/>
</dbReference>
<evidence type="ECO:0000256" key="5">
    <source>
        <dbReference type="ARBA" id="ARBA00073492"/>
    </source>
</evidence>
<dbReference type="Proteomes" id="UP000594454">
    <property type="component" value="Chromosome 3"/>
</dbReference>
<dbReference type="GO" id="GO:0046872">
    <property type="term" value="F:metal ion binding"/>
    <property type="evidence" value="ECO:0007669"/>
    <property type="project" value="UniProtKB-UniRule"/>
</dbReference>
<feature type="region of interest" description="Disordered" evidence="7">
    <location>
        <begin position="428"/>
        <end position="447"/>
    </location>
</feature>
<keyword evidence="6" id="KW-0472">Membrane</keyword>
<comment type="function">
    <text evidence="4">May play a role in muscle cell metabolism.</text>
</comment>
<protein>
    <recommendedName>
        <fullName evidence="5">Cytochrome b5-related protein</fullName>
    </recommendedName>
</protein>
<evidence type="ECO:0000256" key="4">
    <source>
        <dbReference type="ARBA" id="ARBA00055674"/>
    </source>
</evidence>